<gene>
    <name evidence="1" type="ORF">OXD698_LOCUS35182</name>
</gene>
<dbReference type="Pfam" id="PF06869">
    <property type="entry name" value="DUF1258"/>
    <property type="match status" value="1"/>
</dbReference>
<sequence length="780" mass="90742">MNVELTLAMETAEDRNEQRRLTRNNVARKQTVINLVNGLSSYVISERKNSTECDVSNSETLSASKTIDTTYDNYDIDFDLISPEFIENTEADDSNDDTLNDNFNLINELILSHNKQVALPLHPYTNISTKEFCTNLLRAFRQTKLCKTYSTNMLKLIGSGLPQPNNLPTSLNSLLRHMNVENLFTKRKVCLSCQSDIEYSARFCLKCKSIDKIQFANIYDIDYAVVFSEIVERNIVDIVKYREKILNDKYDDINNDIPFQKIYRSFLKTVIHQPFISTLIHIDGIPLAKSSKLTLWLLSCSILELPPHLRNQRENMIILSMWIGFQQPLIKTWLRECIPSLNQLKSSGFSIRKNEKWYVYFLGLIGDCPAIKLALNHIGNNGYYSCWFCKIRGIHTANKRQYYYQEVFNMRSINSYRNESKEAEVKHENVNGHLGLSFFHELLDIALPHSILMDYMHITLLRHTRCVVLQMYTSIVPKKRSQIDDQLKFQQFPHTFNRKLKPIKSGHIKASEIKNLLFYALLPIFYQHLQVDKAAHVALLVCAIRMLHGPKLFGHETGLLAHDLLSIYYRDHWKYYDNLENLGLHLHIHYSNLYLNYGSLNNTNCFAQESFLGACAKNKHGTRYWGDLLVHHFDIDFALQKIINQQEVDNVNHNEGAFDVAHLSINNMEKLLSWHKRVCDCNQPAICIIIYHRSIIRGQTYHSLSYPKRQSNSFDECEKEMSRRTRLYQQDDNNNDFDSQKDDADVDNDVVTLDTQHQISTQSQFPHDSLARLNYESACK</sequence>
<protein>
    <recommendedName>
        <fullName evidence="3">Transposase domain-containing protein</fullName>
    </recommendedName>
</protein>
<name>A0A819UM99_9BILA</name>
<dbReference type="Proteomes" id="UP000663844">
    <property type="component" value="Unassembled WGS sequence"/>
</dbReference>
<dbReference type="AlphaFoldDB" id="A0A819UM99"/>
<organism evidence="1 2">
    <name type="scientific">Adineta steineri</name>
    <dbReference type="NCBI Taxonomy" id="433720"/>
    <lineage>
        <taxon>Eukaryota</taxon>
        <taxon>Metazoa</taxon>
        <taxon>Spiralia</taxon>
        <taxon>Gnathifera</taxon>
        <taxon>Rotifera</taxon>
        <taxon>Eurotatoria</taxon>
        <taxon>Bdelloidea</taxon>
        <taxon>Adinetida</taxon>
        <taxon>Adinetidae</taxon>
        <taxon>Adineta</taxon>
    </lineage>
</organism>
<proteinExistence type="predicted"/>
<evidence type="ECO:0000313" key="1">
    <source>
        <dbReference type="EMBL" id="CAF4096315.1"/>
    </source>
</evidence>
<dbReference type="InterPro" id="IPR009667">
    <property type="entry name" value="DUF1258"/>
</dbReference>
<reference evidence="1" key="1">
    <citation type="submission" date="2021-02" db="EMBL/GenBank/DDBJ databases">
        <authorList>
            <person name="Nowell W R."/>
        </authorList>
    </citation>
    <scope>NUCLEOTIDE SEQUENCE</scope>
</reference>
<comment type="caution">
    <text evidence="1">The sequence shown here is derived from an EMBL/GenBank/DDBJ whole genome shotgun (WGS) entry which is preliminary data.</text>
</comment>
<evidence type="ECO:0000313" key="2">
    <source>
        <dbReference type="Proteomes" id="UP000663844"/>
    </source>
</evidence>
<accession>A0A819UM99</accession>
<dbReference type="EMBL" id="CAJOAZ010005336">
    <property type="protein sequence ID" value="CAF4096315.1"/>
    <property type="molecule type" value="Genomic_DNA"/>
</dbReference>
<evidence type="ECO:0008006" key="3">
    <source>
        <dbReference type="Google" id="ProtNLM"/>
    </source>
</evidence>